<dbReference type="Proteomes" id="UP001160148">
    <property type="component" value="Unassembled WGS sequence"/>
</dbReference>
<keyword evidence="4" id="KW-1185">Reference proteome</keyword>
<dbReference type="InterPro" id="IPR041588">
    <property type="entry name" value="Integrase_H2C2"/>
</dbReference>
<dbReference type="Gene3D" id="1.10.340.70">
    <property type="match status" value="1"/>
</dbReference>
<evidence type="ECO:0000259" key="2">
    <source>
        <dbReference type="Pfam" id="PF17921"/>
    </source>
</evidence>
<dbReference type="EMBL" id="CARXXK010000003">
    <property type="protein sequence ID" value="CAI6361645.1"/>
    <property type="molecule type" value="Genomic_DNA"/>
</dbReference>
<dbReference type="PANTHER" id="PTHR37984">
    <property type="entry name" value="PROTEIN CBG26694"/>
    <property type="match status" value="1"/>
</dbReference>
<dbReference type="GO" id="GO:0003964">
    <property type="term" value="F:RNA-directed DNA polymerase activity"/>
    <property type="evidence" value="ECO:0007669"/>
    <property type="project" value="UniProtKB-EC"/>
</dbReference>
<dbReference type="AlphaFoldDB" id="A0AAV0X0E5"/>
<dbReference type="EC" id="2.7.7.49" evidence="1"/>
<evidence type="ECO:0000313" key="4">
    <source>
        <dbReference type="Proteomes" id="UP001160148"/>
    </source>
</evidence>
<dbReference type="InterPro" id="IPR050951">
    <property type="entry name" value="Retrovirus_Pol_polyprotein"/>
</dbReference>
<accession>A0AAV0X0E5</accession>
<sequence>MAAHRLQRYAIFLAGYSYTIEFVKGVDNGIADALSRLPIEGADMINHVFCSNFFINLITMNVQGIADLDICEEIQRNKVLKKVFLLVMSGKWPNSSKELSEDIKPYFNRRNELAIEQGLLLWGHRLVIPLKFREVLLMELHSSHLGTVKMKAIARSHMWWPNIDKEIDLITKECSGCVEYSDNPPKSILHNWPRGTSSTDPFGYFRAY</sequence>
<gene>
    <name evidence="3" type="ORF">MEUPH1_LOCUS16803</name>
</gene>
<name>A0AAV0X0E5_9HEMI</name>
<feature type="domain" description="Integrase zinc-binding" evidence="2">
    <location>
        <begin position="128"/>
        <end position="179"/>
    </location>
</feature>
<dbReference type="FunFam" id="1.10.340.70:FF:000003">
    <property type="entry name" value="Protein CBG25708"/>
    <property type="match status" value="1"/>
</dbReference>
<protein>
    <recommendedName>
        <fullName evidence="1">RNA-directed DNA polymerase</fullName>
        <ecNumber evidence="1">2.7.7.49</ecNumber>
    </recommendedName>
</protein>
<evidence type="ECO:0000256" key="1">
    <source>
        <dbReference type="ARBA" id="ARBA00012493"/>
    </source>
</evidence>
<organism evidence="3 4">
    <name type="scientific">Macrosiphum euphorbiae</name>
    <name type="common">potato aphid</name>
    <dbReference type="NCBI Taxonomy" id="13131"/>
    <lineage>
        <taxon>Eukaryota</taxon>
        <taxon>Metazoa</taxon>
        <taxon>Ecdysozoa</taxon>
        <taxon>Arthropoda</taxon>
        <taxon>Hexapoda</taxon>
        <taxon>Insecta</taxon>
        <taxon>Pterygota</taxon>
        <taxon>Neoptera</taxon>
        <taxon>Paraneoptera</taxon>
        <taxon>Hemiptera</taxon>
        <taxon>Sternorrhyncha</taxon>
        <taxon>Aphidomorpha</taxon>
        <taxon>Aphidoidea</taxon>
        <taxon>Aphididae</taxon>
        <taxon>Macrosiphini</taxon>
        <taxon>Macrosiphum</taxon>
    </lineage>
</organism>
<comment type="caution">
    <text evidence="3">The sequence shown here is derived from an EMBL/GenBank/DDBJ whole genome shotgun (WGS) entry which is preliminary data.</text>
</comment>
<proteinExistence type="predicted"/>
<dbReference type="PANTHER" id="PTHR37984:SF5">
    <property type="entry name" value="PROTEIN NYNRIN-LIKE"/>
    <property type="match status" value="1"/>
</dbReference>
<evidence type="ECO:0000313" key="3">
    <source>
        <dbReference type="EMBL" id="CAI6361645.1"/>
    </source>
</evidence>
<dbReference type="Pfam" id="PF17921">
    <property type="entry name" value="Integrase_H2C2"/>
    <property type="match status" value="1"/>
</dbReference>
<reference evidence="3 4" key="1">
    <citation type="submission" date="2023-01" db="EMBL/GenBank/DDBJ databases">
        <authorList>
            <person name="Whitehead M."/>
        </authorList>
    </citation>
    <scope>NUCLEOTIDE SEQUENCE [LARGE SCALE GENOMIC DNA]</scope>
</reference>